<gene>
    <name evidence="8" type="ORF">OXX778_LOCUS18697</name>
</gene>
<keyword evidence="4" id="KW-0498">Mitosis</keyword>
<dbReference type="AlphaFoldDB" id="A0A814K9A3"/>
<feature type="coiled-coil region" evidence="6">
    <location>
        <begin position="840"/>
        <end position="867"/>
    </location>
</feature>
<dbReference type="OrthoDB" id="10020858at2759"/>
<feature type="region of interest" description="Disordered" evidence="7">
    <location>
        <begin position="424"/>
        <end position="450"/>
    </location>
</feature>
<evidence type="ECO:0000313" key="8">
    <source>
        <dbReference type="EMBL" id="CAF1048285.1"/>
    </source>
</evidence>
<protein>
    <recommendedName>
        <fullName evidence="2">Protein aurora borealis</fullName>
    </recommendedName>
</protein>
<evidence type="ECO:0000256" key="6">
    <source>
        <dbReference type="SAM" id="Coils"/>
    </source>
</evidence>
<dbReference type="GO" id="GO:0005634">
    <property type="term" value="C:nucleus"/>
    <property type="evidence" value="ECO:0007669"/>
    <property type="project" value="TreeGrafter"/>
</dbReference>
<dbReference type="EMBL" id="CAJNOC010005297">
    <property type="protein sequence ID" value="CAF1048285.1"/>
    <property type="molecule type" value="Genomic_DNA"/>
</dbReference>
<comment type="similarity">
    <text evidence="1">Belongs to the BORA family.</text>
</comment>
<feature type="compositionally biased region" description="Polar residues" evidence="7">
    <location>
        <begin position="485"/>
        <end position="500"/>
    </location>
</feature>
<dbReference type="Proteomes" id="UP000663879">
    <property type="component" value="Unassembled WGS sequence"/>
</dbReference>
<feature type="region of interest" description="Disordered" evidence="7">
    <location>
        <begin position="610"/>
        <end position="630"/>
    </location>
</feature>
<evidence type="ECO:0000256" key="5">
    <source>
        <dbReference type="ARBA" id="ARBA00023306"/>
    </source>
</evidence>
<dbReference type="GO" id="GO:0019901">
    <property type="term" value="F:protein kinase binding"/>
    <property type="evidence" value="ECO:0007669"/>
    <property type="project" value="TreeGrafter"/>
</dbReference>
<feature type="compositionally biased region" description="Basic residues" evidence="7">
    <location>
        <begin position="377"/>
        <end position="388"/>
    </location>
</feature>
<dbReference type="PANTHER" id="PTHR14728">
    <property type="entry name" value="PROTEIN AURORA BOREALIS"/>
    <property type="match status" value="1"/>
</dbReference>
<sequence length="914" mass="103748">MSTSSLCQASLNKKYNITTTSTTTTTTSSKSTTSSCTRTTLYNKLSTSSSCSIGGGVGTNSTSSICSSVMMNDVMMTPNLQQQQQTINNPFEETNKFRLEQSVLSPNLFQIASTSTPERENGGSLWNIEQRAVLYPADIPTDESSLLAQYMYDNNRTAKQVNAAVEAFWSQNKIIIESPLTNTQQITNLKNRLASLSGNNKTNLINSPLSYDAKFNSNSSKKKSQRLATSSVSSVSSLVKTKQLNTDTKDQVCQTLLSIPLNIDLNDIPGLKQFLNHDDNDYEFTSPDNNNKLNNSIRKKLFDNQTSDDSFMSPRLRQLHKNFAQQQQQQQTQIVKPNELIIQQQQQQNVSFSDDNWEDSFEFENMNMTNEKDDRKHRSSSPKKTKKKILCDMGSDHDYDVGDADADDDSVFLNDLKNDNFNKQNLDLSPVNHHHDDETPKKLNNLSHDDDNKIMDMSILTNSLFKKNLQHQHHTRVFHFDNHENNTNIKSPNLSPINLKQKSQSLNNSTTSSSSSASSTSKSIDKSQKSIIFMDYCDNNKSLSSCEEKPRNQNKSFLVEDNNSSECHYKREEFYQNMYHDDQESLLIKKNESSILKDVVNRTVTTINQSSSQDTGYQTNFGQNATNNSSNLTQTTTSEIFFKKPQSLNLVKENENSNNSRQEMTSSTPMSPLNNEPKFNFDNEIIPKSSIVIKNVSKSCEKSYRPKSSSSSSAQKKFSISLNSFDSMQPVECSTPEKLKNSSNLIKEDSCKFNNMSNLHNRTSPASLVNAVKQSKKNQFHKSKTSANFNTILKTSSHHHQNKIIDDENFFVYKIYDSNSHNNLDCSIDDDDDDNEIKNKNILKTNNNSLNRDYQQLEQNKKQIDFSFMEHSILNNSKFKSPSEYAQTIIDKAKHDLRTATNLMYNTNRTNRIN</sequence>
<comment type="caution">
    <text evidence="8">The sequence shown here is derived from an EMBL/GenBank/DDBJ whole genome shotgun (WGS) entry which is preliminary data.</text>
</comment>
<dbReference type="GO" id="GO:0007088">
    <property type="term" value="P:regulation of mitotic nuclear division"/>
    <property type="evidence" value="ECO:0007669"/>
    <property type="project" value="TreeGrafter"/>
</dbReference>
<evidence type="ECO:0000256" key="1">
    <source>
        <dbReference type="ARBA" id="ARBA00010963"/>
    </source>
</evidence>
<feature type="compositionally biased region" description="Low complexity" evidence="7">
    <location>
        <begin position="501"/>
        <end position="522"/>
    </location>
</feature>
<evidence type="ECO:0000256" key="7">
    <source>
        <dbReference type="SAM" id="MobiDB-lite"/>
    </source>
</evidence>
<keyword evidence="6" id="KW-0175">Coiled coil</keyword>
<evidence type="ECO:0000256" key="4">
    <source>
        <dbReference type="ARBA" id="ARBA00022776"/>
    </source>
</evidence>
<feature type="region of interest" description="Disordered" evidence="7">
    <location>
        <begin position="367"/>
        <end position="389"/>
    </location>
</feature>
<dbReference type="Pfam" id="PF15280">
    <property type="entry name" value="BORA_N"/>
    <property type="match status" value="1"/>
</dbReference>
<feature type="compositionally biased region" description="Polar residues" evidence="7">
    <location>
        <begin position="656"/>
        <end position="674"/>
    </location>
</feature>
<feature type="compositionally biased region" description="Basic and acidic residues" evidence="7">
    <location>
        <begin position="433"/>
        <end position="450"/>
    </location>
</feature>
<feature type="region of interest" description="Disordered" evidence="7">
    <location>
        <begin position="644"/>
        <end position="681"/>
    </location>
</feature>
<evidence type="ECO:0000256" key="3">
    <source>
        <dbReference type="ARBA" id="ARBA00022618"/>
    </source>
</evidence>
<dbReference type="PANTHER" id="PTHR14728:SF2">
    <property type="entry name" value="PROTEIN AURORA BOREALIS"/>
    <property type="match status" value="1"/>
</dbReference>
<name>A0A814K9A3_9BILA</name>
<evidence type="ECO:0000313" key="9">
    <source>
        <dbReference type="Proteomes" id="UP000663879"/>
    </source>
</evidence>
<dbReference type="GO" id="GO:0051301">
    <property type="term" value="P:cell division"/>
    <property type="evidence" value="ECO:0007669"/>
    <property type="project" value="UniProtKB-KW"/>
</dbReference>
<evidence type="ECO:0000256" key="2">
    <source>
        <dbReference type="ARBA" id="ARBA00020055"/>
    </source>
</evidence>
<accession>A0A814K9A3</accession>
<keyword evidence="9" id="KW-1185">Reference proteome</keyword>
<reference evidence="8" key="1">
    <citation type="submission" date="2021-02" db="EMBL/GenBank/DDBJ databases">
        <authorList>
            <person name="Nowell W R."/>
        </authorList>
    </citation>
    <scope>NUCLEOTIDE SEQUENCE</scope>
    <source>
        <strain evidence="8">Ploen Becks lab</strain>
    </source>
</reference>
<keyword evidence="3" id="KW-0132">Cell division</keyword>
<proteinExistence type="inferred from homology"/>
<organism evidence="8 9">
    <name type="scientific">Brachionus calyciflorus</name>
    <dbReference type="NCBI Taxonomy" id="104777"/>
    <lineage>
        <taxon>Eukaryota</taxon>
        <taxon>Metazoa</taxon>
        <taxon>Spiralia</taxon>
        <taxon>Gnathifera</taxon>
        <taxon>Rotifera</taxon>
        <taxon>Eurotatoria</taxon>
        <taxon>Monogononta</taxon>
        <taxon>Pseudotrocha</taxon>
        <taxon>Ploima</taxon>
        <taxon>Brachionidae</taxon>
        <taxon>Brachionus</taxon>
    </lineage>
</organism>
<dbReference type="GO" id="GO:0005737">
    <property type="term" value="C:cytoplasm"/>
    <property type="evidence" value="ECO:0007669"/>
    <property type="project" value="TreeGrafter"/>
</dbReference>
<dbReference type="InterPro" id="IPR023252">
    <property type="entry name" value="Aurora_borealis_protein"/>
</dbReference>
<keyword evidence="5" id="KW-0131">Cell cycle</keyword>
<dbReference type="GO" id="GO:0060236">
    <property type="term" value="P:regulation of mitotic spindle organization"/>
    <property type="evidence" value="ECO:0007669"/>
    <property type="project" value="TreeGrafter"/>
</dbReference>
<feature type="compositionally biased region" description="Polar residues" evidence="7">
    <location>
        <begin position="610"/>
        <end position="625"/>
    </location>
</feature>
<feature type="region of interest" description="Disordered" evidence="7">
    <location>
        <begin position="480"/>
        <end position="524"/>
    </location>
</feature>